<protein>
    <recommendedName>
        <fullName evidence="1">NTP pyrophosphohydrolase MazG-like domain-containing protein</fullName>
    </recommendedName>
</protein>
<name>A0A0F9PZA5_9ZZZZ</name>
<proteinExistence type="predicted"/>
<dbReference type="EMBL" id="LAZR01001927">
    <property type="protein sequence ID" value="KKN37005.1"/>
    <property type="molecule type" value="Genomic_DNA"/>
</dbReference>
<dbReference type="AlphaFoldDB" id="A0A0F9PZA5"/>
<comment type="caution">
    <text evidence="2">The sequence shown here is derived from an EMBL/GenBank/DDBJ whole genome shotgun (WGS) entry which is preliminary data.</text>
</comment>
<dbReference type="Pfam" id="PF03819">
    <property type="entry name" value="MazG"/>
    <property type="match status" value="1"/>
</dbReference>
<feature type="domain" description="NTP pyrophosphohydrolase MazG-like" evidence="1">
    <location>
        <begin position="7"/>
        <end position="57"/>
    </location>
</feature>
<organism evidence="2">
    <name type="scientific">marine sediment metagenome</name>
    <dbReference type="NCBI Taxonomy" id="412755"/>
    <lineage>
        <taxon>unclassified sequences</taxon>
        <taxon>metagenomes</taxon>
        <taxon>ecological metagenomes</taxon>
    </lineage>
</organism>
<evidence type="ECO:0000259" key="1">
    <source>
        <dbReference type="Pfam" id="PF03819"/>
    </source>
</evidence>
<dbReference type="InterPro" id="IPR004518">
    <property type="entry name" value="MazG-like_dom"/>
</dbReference>
<sequence>MLEKLMLVVTEVSEAAEAHRKADFENFTEEIADTFIRLMDITASLGINIEKAILDKMAINEGRPHLHGKNS</sequence>
<reference evidence="2" key="1">
    <citation type="journal article" date="2015" name="Nature">
        <title>Complex archaea that bridge the gap between prokaryotes and eukaryotes.</title>
        <authorList>
            <person name="Spang A."/>
            <person name="Saw J.H."/>
            <person name="Jorgensen S.L."/>
            <person name="Zaremba-Niedzwiedzka K."/>
            <person name="Martijn J."/>
            <person name="Lind A.E."/>
            <person name="van Eijk R."/>
            <person name="Schleper C."/>
            <person name="Guy L."/>
            <person name="Ettema T.J."/>
        </authorList>
    </citation>
    <scope>NUCLEOTIDE SEQUENCE</scope>
</reference>
<accession>A0A0F9PZA5</accession>
<dbReference type="Gene3D" id="1.10.287.1080">
    <property type="entry name" value="MazG-like"/>
    <property type="match status" value="1"/>
</dbReference>
<evidence type="ECO:0000313" key="2">
    <source>
        <dbReference type="EMBL" id="KKN37005.1"/>
    </source>
</evidence>
<dbReference type="SUPFAM" id="SSF101386">
    <property type="entry name" value="all-alpha NTP pyrophosphatases"/>
    <property type="match status" value="1"/>
</dbReference>
<gene>
    <name evidence="2" type="ORF">LCGC14_0767650</name>
</gene>